<evidence type="ECO:0000313" key="2">
    <source>
        <dbReference type="Proteomes" id="UP000067461"/>
    </source>
</evidence>
<keyword evidence="2" id="KW-1185">Reference proteome</keyword>
<dbReference type="HOGENOM" id="CLU_3097718_0_0_4"/>
<proteinExistence type="predicted"/>
<dbReference type="AlphaFoldDB" id="A0A060NFU9"/>
<dbReference type="Gene3D" id="3.90.1570.10">
    <property type="entry name" value="tt1808, chain A"/>
    <property type="match status" value="1"/>
</dbReference>
<gene>
    <name evidence="1" type="ORF">SRAA_0517</name>
</gene>
<dbReference type="RefSeq" id="WP_171820213.1">
    <property type="nucleotide sequence ID" value="NZ_AP014568.1"/>
</dbReference>
<dbReference type="KEGG" id="cbaa:SRAA_0517"/>
<dbReference type="InterPro" id="IPR012296">
    <property type="entry name" value="Nuclease_put_TT1808"/>
</dbReference>
<sequence length="51" mass="5771">MGPEQRPAPPRFTCADYRQWAGDERFEWIEGLPYAMAPAPGRKHQGVLGEV</sequence>
<dbReference type="EMBL" id="AP014568">
    <property type="protein sequence ID" value="BAO80371.1"/>
    <property type="molecule type" value="Genomic_DNA"/>
</dbReference>
<protein>
    <submittedName>
        <fullName evidence="1">Uncharacterized protein</fullName>
    </submittedName>
</protein>
<name>A0A060NFU9_9BURK</name>
<reference evidence="1 2" key="1">
    <citation type="journal article" date="2014" name="Nat. Commun.">
        <title>Physiological and genomic features of highly alkaliphilic hydrogen-utilizing Betaproteobacteria from a continental serpentinizing site.</title>
        <authorList>
            <person name="Suzuki S."/>
            <person name="Kuenen J.G."/>
            <person name="Schipper K."/>
            <person name="van der Velde S."/>
            <person name="Ishii S."/>
            <person name="Wu A."/>
            <person name="Sorokin D.Y."/>
            <person name="Tenney A."/>
            <person name="Meng X.Y."/>
            <person name="Morrill P.L."/>
            <person name="Kamagata Y."/>
            <person name="Muyzer G."/>
            <person name="Nealson K.H."/>
        </authorList>
    </citation>
    <scope>NUCLEOTIDE SEQUENCE [LARGE SCALE GENOMIC DNA]</scope>
    <source>
        <strain evidence="1 2">A1</strain>
    </source>
</reference>
<organism evidence="1 2">
    <name type="scientific">Serpentinimonas raichei</name>
    <dbReference type="NCBI Taxonomy" id="1458425"/>
    <lineage>
        <taxon>Bacteria</taxon>
        <taxon>Pseudomonadati</taxon>
        <taxon>Pseudomonadota</taxon>
        <taxon>Betaproteobacteria</taxon>
        <taxon>Burkholderiales</taxon>
        <taxon>Comamonadaceae</taxon>
        <taxon>Serpentinimonas</taxon>
    </lineage>
</organism>
<accession>A0A060NFU9</accession>
<dbReference type="Proteomes" id="UP000067461">
    <property type="component" value="Chromosome"/>
</dbReference>
<evidence type="ECO:0000313" key="1">
    <source>
        <dbReference type="EMBL" id="BAO80371.1"/>
    </source>
</evidence>